<dbReference type="InterPro" id="IPR006115">
    <property type="entry name" value="6PGDH_NADP-bd"/>
</dbReference>
<reference evidence="5 6" key="1">
    <citation type="submission" date="2020-08" db="EMBL/GenBank/DDBJ databases">
        <title>Sequencing the genomes of 1000 actinobacteria strains.</title>
        <authorList>
            <person name="Klenk H.-P."/>
        </authorList>
    </citation>
    <scope>NUCLEOTIDE SEQUENCE [LARGE SCALE GENOMIC DNA]</scope>
    <source>
        <strain evidence="5 6">DSM 40084</strain>
    </source>
</reference>
<comment type="caution">
    <text evidence="5">The sequence shown here is derived from an EMBL/GenBank/DDBJ whole genome shotgun (WGS) entry which is preliminary data.</text>
</comment>
<proteinExistence type="inferred from homology"/>
<evidence type="ECO:0000313" key="5">
    <source>
        <dbReference type="EMBL" id="MBB5797841.1"/>
    </source>
</evidence>
<dbReference type="GO" id="GO:0003677">
    <property type="term" value="F:DNA binding"/>
    <property type="evidence" value="ECO:0007669"/>
    <property type="project" value="TreeGrafter"/>
</dbReference>
<evidence type="ECO:0000256" key="1">
    <source>
        <dbReference type="ARBA" id="ARBA00009080"/>
    </source>
</evidence>
<keyword evidence="6" id="KW-1185">Reference proteome</keyword>
<evidence type="ECO:0000259" key="4">
    <source>
        <dbReference type="Pfam" id="PF21761"/>
    </source>
</evidence>
<evidence type="ECO:0000256" key="2">
    <source>
        <dbReference type="ARBA" id="ARBA00023002"/>
    </source>
</evidence>
<evidence type="ECO:0000313" key="6">
    <source>
        <dbReference type="Proteomes" id="UP000590647"/>
    </source>
</evidence>
<sequence>MAGENRTSVTVVGLGSMGRALAEAFLAAGHPTTVWNRTPGRAGPLADQGALHAASIADAVASSGLVVICLTTFEDTRAALEPAARALRGRALVTLNSGSPAGARETAAWATAHGARLLAGAVKNVPSAVGKPDTLLYYSGDKAVFDEHERTLRVLGGDTVHLGEEPDLAALYEMAVGAMLLPALVGFFQGAAAVQARGLRADTMVRFAGKWLDMLKELLPVFAAEIDSGDYGDAASSVNLFLAAAAHDDDLTEETNVDTTWLAPLHDLVRRAAEAGHGEHSISALTEVLRKSPQRA</sequence>
<dbReference type="InterPro" id="IPR051265">
    <property type="entry name" value="HIBADH-related_NP60_sf"/>
</dbReference>
<feature type="domain" description="6-phosphogluconate dehydrogenase NADP-binding" evidence="3">
    <location>
        <begin position="9"/>
        <end position="163"/>
    </location>
</feature>
<dbReference type="PIRSF" id="PIRSF000103">
    <property type="entry name" value="HIBADH"/>
    <property type="match status" value="1"/>
</dbReference>
<protein>
    <submittedName>
        <fullName evidence="5">3-hydroxyisobutyrate dehydrogenase-like beta-hydroxyacid dehydrogenase</fullName>
    </submittedName>
</protein>
<dbReference type="InterPro" id="IPR036291">
    <property type="entry name" value="NAD(P)-bd_dom_sf"/>
</dbReference>
<dbReference type="Pfam" id="PF03446">
    <property type="entry name" value="NAD_binding_2"/>
    <property type="match status" value="1"/>
</dbReference>
<dbReference type="EMBL" id="JACHNE010000001">
    <property type="protein sequence ID" value="MBB5797841.1"/>
    <property type="molecule type" value="Genomic_DNA"/>
</dbReference>
<comment type="similarity">
    <text evidence="1">Belongs to the HIBADH-related family.</text>
</comment>
<accession>A0A7W9H9H2</accession>
<dbReference type="Proteomes" id="UP000590647">
    <property type="component" value="Unassembled WGS sequence"/>
</dbReference>
<dbReference type="GO" id="GO:0016491">
    <property type="term" value="F:oxidoreductase activity"/>
    <property type="evidence" value="ECO:0007669"/>
    <property type="project" value="UniProtKB-KW"/>
</dbReference>
<dbReference type="InterPro" id="IPR015815">
    <property type="entry name" value="HIBADH-related"/>
</dbReference>
<organism evidence="5 6">
    <name type="scientific">Streptomyces caelestis</name>
    <dbReference type="NCBI Taxonomy" id="36816"/>
    <lineage>
        <taxon>Bacteria</taxon>
        <taxon>Bacillati</taxon>
        <taxon>Actinomycetota</taxon>
        <taxon>Actinomycetes</taxon>
        <taxon>Kitasatosporales</taxon>
        <taxon>Streptomycetaceae</taxon>
        <taxon>Streptomyces</taxon>
    </lineage>
</organism>
<dbReference type="Gene3D" id="1.10.1040.10">
    <property type="entry name" value="N-(1-d-carboxylethyl)-l-norvaline Dehydrogenase, domain 2"/>
    <property type="match status" value="1"/>
</dbReference>
<dbReference type="GO" id="GO:0140673">
    <property type="term" value="P:transcription elongation-coupled chromatin remodeling"/>
    <property type="evidence" value="ECO:0007669"/>
    <property type="project" value="TreeGrafter"/>
</dbReference>
<dbReference type="Pfam" id="PF21761">
    <property type="entry name" value="RedAm-like_C"/>
    <property type="match status" value="1"/>
</dbReference>
<evidence type="ECO:0000259" key="3">
    <source>
        <dbReference type="Pfam" id="PF03446"/>
    </source>
</evidence>
<name>A0A7W9H9H2_9ACTN</name>
<feature type="domain" description="NADPH-dependent reductive aminase-like C-terminal" evidence="4">
    <location>
        <begin position="165"/>
        <end position="291"/>
    </location>
</feature>
<dbReference type="GO" id="GO:0050661">
    <property type="term" value="F:NADP binding"/>
    <property type="evidence" value="ECO:0007669"/>
    <property type="project" value="InterPro"/>
</dbReference>
<dbReference type="AlphaFoldDB" id="A0A7W9H9H2"/>
<dbReference type="GO" id="GO:0000785">
    <property type="term" value="C:chromatin"/>
    <property type="evidence" value="ECO:0007669"/>
    <property type="project" value="TreeGrafter"/>
</dbReference>
<dbReference type="GO" id="GO:0031491">
    <property type="term" value="F:nucleosome binding"/>
    <property type="evidence" value="ECO:0007669"/>
    <property type="project" value="TreeGrafter"/>
</dbReference>
<dbReference type="InterPro" id="IPR013328">
    <property type="entry name" value="6PGD_dom2"/>
</dbReference>
<dbReference type="InterPro" id="IPR048666">
    <property type="entry name" value="RedAm-like_C"/>
</dbReference>
<dbReference type="Gene3D" id="3.40.50.720">
    <property type="entry name" value="NAD(P)-binding Rossmann-like Domain"/>
    <property type="match status" value="1"/>
</dbReference>
<dbReference type="PANTHER" id="PTHR43580">
    <property type="entry name" value="OXIDOREDUCTASE GLYR1-RELATED"/>
    <property type="match status" value="1"/>
</dbReference>
<dbReference type="RefSeq" id="WP_184988856.1">
    <property type="nucleotide sequence ID" value="NZ_JACHNE010000001.1"/>
</dbReference>
<dbReference type="SUPFAM" id="SSF51735">
    <property type="entry name" value="NAD(P)-binding Rossmann-fold domains"/>
    <property type="match status" value="1"/>
</dbReference>
<dbReference type="PANTHER" id="PTHR43580:SF2">
    <property type="entry name" value="CYTOKINE-LIKE NUCLEAR FACTOR N-PAC"/>
    <property type="match status" value="1"/>
</dbReference>
<keyword evidence="2" id="KW-0560">Oxidoreductase</keyword>
<gene>
    <name evidence="5" type="ORF">HDA41_005805</name>
</gene>